<comment type="caution">
    <text evidence="1">The sequence shown here is derived from an EMBL/GenBank/DDBJ whole genome shotgun (WGS) entry which is preliminary data.</text>
</comment>
<proteinExistence type="predicted"/>
<protein>
    <submittedName>
        <fullName evidence="1">Uncharacterized protein</fullName>
    </submittedName>
</protein>
<dbReference type="AlphaFoldDB" id="X1R0G5"/>
<accession>X1R0G5</accession>
<organism evidence="1">
    <name type="scientific">marine sediment metagenome</name>
    <dbReference type="NCBI Taxonomy" id="412755"/>
    <lineage>
        <taxon>unclassified sequences</taxon>
        <taxon>metagenomes</taxon>
        <taxon>ecological metagenomes</taxon>
    </lineage>
</organism>
<feature type="non-terminal residue" evidence="1">
    <location>
        <position position="1"/>
    </location>
</feature>
<gene>
    <name evidence="1" type="ORF">S12H4_22187</name>
</gene>
<evidence type="ECO:0000313" key="1">
    <source>
        <dbReference type="EMBL" id="GAI74013.1"/>
    </source>
</evidence>
<dbReference type="EMBL" id="BARW01011528">
    <property type="protein sequence ID" value="GAI74013.1"/>
    <property type="molecule type" value="Genomic_DNA"/>
</dbReference>
<name>X1R0G5_9ZZZZ</name>
<sequence length="40" mass="4466">IRPYGNPYAGAAVGKTKSLCHSLHGQYEEPRHGLVHVHER</sequence>
<reference evidence="1" key="1">
    <citation type="journal article" date="2014" name="Front. Microbiol.">
        <title>High frequency of phylogenetically diverse reductive dehalogenase-homologous genes in deep subseafloor sedimentary metagenomes.</title>
        <authorList>
            <person name="Kawai M."/>
            <person name="Futagami T."/>
            <person name="Toyoda A."/>
            <person name="Takaki Y."/>
            <person name="Nishi S."/>
            <person name="Hori S."/>
            <person name="Arai W."/>
            <person name="Tsubouchi T."/>
            <person name="Morono Y."/>
            <person name="Uchiyama I."/>
            <person name="Ito T."/>
            <person name="Fujiyama A."/>
            <person name="Inagaki F."/>
            <person name="Takami H."/>
        </authorList>
    </citation>
    <scope>NUCLEOTIDE SEQUENCE</scope>
    <source>
        <strain evidence="1">Expedition CK06-06</strain>
    </source>
</reference>